<accession>A0A7W4NXI2</accession>
<evidence type="ECO:0000259" key="1">
    <source>
        <dbReference type="PROSITE" id="PS50837"/>
    </source>
</evidence>
<gene>
    <name evidence="2" type="ORF">HLH36_15675</name>
</gene>
<proteinExistence type="predicted"/>
<dbReference type="EMBL" id="JABEQD010000013">
    <property type="protein sequence ID" value="MBB2169767.1"/>
    <property type="molecule type" value="Genomic_DNA"/>
</dbReference>
<keyword evidence="3" id="KW-1185">Reference proteome</keyword>
<dbReference type="InterPro" id="IPR007111">
    <property type="entry name" value="NACHT_NTPase"/>
</dbReference>
<dbReference type="RefSeq" id="WP_182987270.1">
    <property type="nucleotide sequence ID" value="NZ_JABEQD010000013.1"/>
</dbReference>
<dbReference type="AlphaFoldDB" id="A0A7W4NXI2"/>
<comment type="caution">
    <text evidence="2">The sequence shown here is derived from an EMBL/GenBank/DDBJ whole genome shotgun (WGS) entry which is preliminary data.</text>
</comment>
<name>A0A7W4NXI2_9PROT</name>
<feature type="domain" description="NACHT" evidence="1">
    <location>
        <begin position="139"/>
        <end position="226"/>
    </location>
</feature>
<dbReference type="Gene3D" id="3.40.50.300">
    <property type="entry name" value="P-loop containing nucleotide triphosphate hydrolases"/>
    <property type="match status" value="1"/>
</dbReference>
<evidence type="ECO:0000313" key="3">
    <source>
        <dbReference type="Proteomes" id="UP000559860"/>
    </source>
</evidence>
<dbReference type="PROSITE" id="PS50837">
    <property type="entry name" value="NACHT"/>
    <property type="match status" value="1"/>
</dbReference>
<protein>
    <recommendedName>
        <fullName evidence="1">NACHT domain-containing protein</fullName>
    </recommendedName>
</protein>
<sequence>MSKADTHERSTLIANDLAAFADIGTEAPSIEPHPTGSVVRFVRHGDLTEIQISNNNEALIETWADETVKHANIRALLASGRYGNLRDWASKQSAFLDQEDADSRSLIAVLGFLNDDFTSANENDIDELLCKKHKIDSTRLLLIDGPAGIGKTQFILSLSKSRSKNYINNRRPLILHIQSRGRTLSYLYDMMAFSLQRMRVYVTFDQAPILAKHGLITLAIDGFDELADPDGYGNAWAQVSDLIEALRGSGSIILAGRETFIGRDRVLKDISSLRDDKDEINVLTLQPPSKSVAIRWLSEQGWSDTQISSIEDYLEPNSLALRPFFLRTLANPEIAESLSNSAAISVLSILMEAMIEREVGKFGDAIERVLTASERRHYIISLLGEAARDMAESNNSSISDATLSWLVDVALPKDIDESLVRILKARSHALAFFTNDDRRGYRKFYHDKFYEYFLSISAIDMITSGQTGRMLSRNILASSFLETFGDVISSGVQEERISKFCNQVVDMFSNYPPVDRTKKNLGALILASLAVAEFHDNFGISSIDLDECRIAGTASGGVIRDSFISQLDCRGANLAAVSFDNSNILSLIADRDTVLPELFPNPQIIRDVSKGTETLFTPEAREAWVRSHLESPPIEEVALLPHALRQHPAVKLLQRACRMRQYWLRRGDDIYAARILDDPWWPTIEEILSESELIKIEVRQASGTDARFLHIRQAEEILSENKNDPTVVYFYQNLCARLLSLV</sequence>
<dbReference type="Proteomes" id="UP000559860">
    <property type="component" value="Unassembled WGS sequence"/>
</dbReference>
<dbReference type="InterPro" id="IPR027417">
    <property type="entry name" value="P-loop_NTPase"/>
</dbReference>
<dbReference type="SUPFAM" id="SSF52540">
    <property type="entry name" value="P-loop containing nucleoside triphosphate hydrolases"/>
    <property type="match status" value="1"/>
</dbReference>
<reference evidence="2 3" key="1">
    <citation type="submission" date="2020-04" db="EMBL/GenBank/DDBJ databases">
        <title>Description of novel Gluconacetobacter.</title>
        <authorList>
            <person name="Sombolestani A."/>
        </authorList>
    </citation>
    <scope>NUCLEOTIDE SEQUENCE [LARGE SCALE GENOMIC DNA]</scope>
    <source>
        <strain evidence="2 3">LMG 27801</strain>
    </source>
</reference>
<evidence type="ECO:0000313" key="2">
    <source>
        <dbReference type="EMBL" id="MBB2169767.1"/>
    </source>
</evidence>
<organism evidence="2 3">
    <name type="scientific">Gluconacetobacter aggeris</name>
    <dbReference type="NCBI Taxonomy" id="1286186"/>
    <lineage>
        <taxon>Bacteria</taxon>
        <taxon>Pseudomonadati</taxon>
        <taxon>Pseudomonadota</taxon>
        <taxon>Alphaproteobacteria</taxon>
        <taxon>Acetobacterales</taxon>
        <taxon>Acetobacteraceae</taxon>
        <taxon>Gluconacetobacter</taxon>
    </lineage>
</organism>